<dbReference type="SUPFAM" id="SSF52833">
    <property type="entry name" value="Thioredoxin-like"/>
    <property type="match status" value="1"/>
</dbReference>
<keyword evidence="3" id="KW-1185">Reference proteome</keyword>
<reference evidence="2 3" key="1">
    <citation type="submission" date="2017-01" db="EMBL/GenBank/DDBJ databases">
        <title>Draft sequence of Acidihalobacter ferrooxidans strain DSM 14175 (strain V8).</title>
        <authorList>
            <person name="Khaleque H.N."/>
            <person name="Ramsay J.P."/>
            <person name="Murphy R.J.T."/>
            <person name="Kaksonen A.H."/>
            <person name="Boxall N.J."/>
            <person name="Watkin E.L.J."/>
        </authorList>
    </citation>
    <scope>NUCLEOTIDE SEQUENCE [LARGE SCALE GENOMIC DNA]</scope>
    <source>
        <strain evidence="2 3">V8</strain>
    </source>
</reference>
<organism evidence="2 3">
    <name type="scientific">Acidihalobacter ferrooxydans</name>
    <dbReference type="NCBI Taxonomy" id="1765967"/>
    <lineage>
        <taxon>Bacteria</taxon>
        <taxon>Pseudomonadati</taxon>
        <taxon>Pseudomonadota</taxon>
        <taxon>Gammaproteobacteria</taxon>
        <taxon>Chromatiales</taxon>
        <taxon>Ectothiorhodospiraceae</taxon>
        <taxon>Acidihalobacter</taxon>
    </lineage>
</organism>
<evidence type="ECO:0000313" key="3">
    <source>
        <dbReference type="Proteomes" id="UP000243807"/>
    </source>
</evidence>
<feature type="domain" description="Thioredoxin-like fold" evidence="1">
    <location>
        <begin position="4"/>
        <end position="78"/>
    </location>
</feature>
<dbReference type="Pfam" id="PF13192">
    <property type="entry name" value="Thioredoxin_3"/>
    <property type="match status" value="1"/>
</dbReference>
<proteinExistence type="predicted"/>
<dbReference type="Proteomes" id="UP000243807">
    <property type="component" value="Chromosome"/>
</dbReference>
<evidence type="ECO:0000313" key="2">
    <source>
        <dbReference type="EMBL" id="APZ43992.1"/>
    </source>
</evidence>
<gene>
    <name evidence="2" type="ORF">BW247_13575</name>
</gene>
<accession>A0A1P8UJM3</accession>
<dbReference type="OrthoDB" id="14695at2"/>
<dbReference type="AlphaFoldDB" id="A0A1P8UJM3"/>
<dbReference type="STRING" id="1765967.BW247_13575"/>
<dbReference type="InterPro" id="IPR012336">
    <property type="entry name" value="Thioredoxin-like_fold"/>
</dbReference>
<dbReference type="KEGG" id="afy:BW247_13575"/>
<evidence type="ECO:0000259" key="1">
    <source>
        <dbReference type="Pfam" id="PF13192"/>
    </source>
</evidence>
<dbReference type="EMBL" id="CP019434">
    <property type="protein sequence ID" value="APZ43992.1"/>
    <property type="molecule type" value="Genomic_DNA"/>
</dbReference>
<dbReference type="InterPro" id="IPR036249">
    <property type="entry name" value="Thioredoxin-like_sf"/>
</dbReference>
<sequence>MSKKVQLLVSQWCPTCPQAEQVWQRIAEETDAELEILDVAQRPGRDIIARLMIRSVPATVIDDRLTFVGVPDPKEALAAVQTADAHPQTA</sequence>
<dbReference type="Gene3D" id="3.40.30.10">
    <property type="entry name" value="Glutaredoxin"/>
    <property type="match status" value="1"/>
</dbReference>
<dbReference type="RefSeq" id="WP_076837615.1">
    <property type="nucleotide sequence ID" value="NZ_CP019434.1"/>
</dbReference>
<name>A0A1P8UJM3_9GAMM</name>
<protein>
    <recommendedName>
        <fullName evidence="1">Thioredoxin-like fold domain-containing protein</fullName>
    </recommendedName>
</protein>